<sequence>MGDIILNSKDIIFYNGVKDVKAICEEPVSRCPQLGRQRCPRDTTWRSAQKSSRLSTLKPIKSFWTAPGGQERPPFTHAINSLVRLLVKSG</sequence>
<organism evidence="1 2">
    <name type="scientific">Caerostris darwini</name>
    <dbReference type="NCBI Taxonomy" id="1538125"/>
    <lineage>
        <taxon>Eukaryota</taxon>
        <taxon>Metazoa</taxon>
        <taxon>Ecdysozoa</taxon>
        <taxon>Arthropoda</taxon>
        <taxon>Chelicerata</taxon>
        <taxon>Arachnida</taxon>
        <taxon>Araneae</taxon>
        <taxon>Araneomorphae</taxon>
        <taxon>Entelegynae</taxon>
        <taxon>Araneoidea</taxon>
        <taxon>Araneidae</taxon>
        <taxon>Caerostris</taxon>
    </lineage>
</organism>
<name>A0AAV4U5H0_9ARAC</name>
<dbReference type="Proteomes" id="UP001054837">
    <property type="component" value="Unassembled WGS sequence"/>
</dbReference>
<dbReference type="AlphaFoldDB" id="A0AAV4U5H0"/>
<reference evidence="1 2" key="1">
    <citation type="submission" date="2021-06" db="EMBL/GenBank/DDBJ databases">
        <title>Caerostris darwini draft genome.</title>
        <authorList>
            <person name="Kono N."/>
            <person name="Arakawa K."/>
        </authorList>
    </citation>
    <scope>NUCLEOTIDE SEQUENCE [LARGE SCALE GENOMIC DNA]</scope>
</reference>
<evidence type="ECO:0000313" key="1">
    <source>
        <dbReference type="EMBL" id="GIY52985.1"/>
    </source>
</evidence>
<evidence type="ECO:0000313" key="2">
    <source>
        <dbReference type="Proteomes" id="UP001054837"/>
    </source>
</evidence>
<accession>A0AAV4U5H0</accession>
<proteinExistence type="predicted"/>
<comment type="caution">
    <text evidence="1">The sequence shown here is derived from an EMBL/GenBank/DDBJ whole genome shotgun (WGS) entry which is preliminary data.</text>
</comment>
<gene>
    <name evidence="1" type="ORF">CDAR_182121</name>
</gene>
<dbReference type="EMBL" id="BPLQ01010733">
    <property type="protein sequence ID" value="GIY52985.1"/>
    <property type="molecule type" value="Genomic_DNA"/>
</dbReference>
<protein>
    <submittedName>
        <fullName evidence="1">Uncharacterized protein</fullName>
    </submittedName>
</protein>
<keyword evidence="2" id="KW-1185">Reference proteome</keyword>